<evidence type="ECO:0000313" key="2">
    <source>
        <dbReference type="Proteomes" id="UP001375539"/>
    </source>
</evidence>
<sequence>MNDETDGAGYSAANTGLLLVDPYNDFLSEGGKLWPRTAPVAEQVGLLGHMREVLAATRACGIRTLFVPHRRTAPGDYADWRHLSSSQQATARAQLFAVGSWGGEFHPDFRPVEGETVVHEHWSASGFANTDLDLLLKQCGISRIVLIGMRVNTCIDTTARFGQELGYHVTLVKGAIGGFGPEELEATFEVNAPTYAHAIVTVDEFVAALPGKPA</sequence>
<dbReference type="EMBL" id="JBBKAI010000002">
    <property type="protein sequence ID" value="MEJ8656912.1"/>
    <property type="molecule type" value="Genomic_DNA"/>
</dbReference>
<name>A0ACC6QGI5_9ACTN</name>
<accession>A0ACC6QGI5</accession>
<evidence type="ECO:0000313" key="1">
    <source>
        <dbReference type="EMBL" id="MEJ8656912.1"/>
    </source>
</evidence>
<dbReference type="Proteomes" id="UP001375539">
    <property type="component" value="Unassembled WGS sequence"/>
</dbReference>
<dbReference type="EC" id="3.-.-.-" evidence="1"/>
<organism evidence="1 2">
    <name type="scientific">Streptomyces pratisoli</name>
    <dbReference type="NCBI Taxonomy" id="3139917"/>
    <lineage>
        <taxon>Bacteria</taxon>
        <taxon>Bacillati</taxon>
        <taxon>Actinomycetota</taxon>
        <taxon>Actinomycetes</taxon>
        <taxon>Kitasatosporales</taxon>
        <taxon>Streptomycetaceae</taxon>
        <taxon>Streptomyces</taxon>
    </lineage>
</organism>
<proteinExistence type="predicted"/>
<comment type="caution">
    <text evidence="1">The sequence shown here is derived from an EMBL/GenBank/DDBJ whole genome shotgun (WGS) entry which is preliminary data.</text>
</comment>
<gene>
    <name evidence="1" type="ORF">WKI58_10300</name>
</gene>
<keyword evidence="2" id="KW-1185">Reference proteome</keyword>
<reference evidence="1" key="1">
    <citation type="submission" date="2024-03" db="EMBL/GenBank/DDBJ databases">
        <title>Novel Streptomyces species of biotechnological and ecological value are a feature of Machair soil.</title>
        <authorList>
            <person name="Prole J.R."/>
            <person name="Goodfellow M."/>
            <person name="Allenby N."/>
            <person name="Ward A.C."/>
        </authorList>
    </citation>
    <scope>NUCLEOTIDE SEQUENCE</scope>
    <source>
        <strain evidence="1">MS1.AVA.4</strain>
    </source>
</reference>
<protein>
    <submittedName>
        <fullName evidence="1">Isochorismatase family cysteine hydrolase</fullName>
        <ecNumber evidence="1">3.-.-.-</ecNumber>
    </submittedName>
</protein>
<keyword evidence="1" id="KW-0378">Hydrolase</keyword>